<evidence type="ECO:0000259" key="1">
    <source>
        <dbReference type="PROSITE" id="PS51186"/>
    </source>
</evidence>
<protein>
    <submittedName>
        <fullName evidence="2">GNAT family N-acetyltransferase</fullName>
    </submittedName>
</protein>
<feature type="domain" description="N-acetyltransferase" evidence="1">
    <location>
        <begin position="2"/>
        <end position="148"/>
    </location>
</feature>
<dbReference type="AlphaFoldDB" id="A0A3P3WDM9"/>
<evidence type="ECO:0000313" key="3">
    <source>
        <dbReference type="Proteomes" id="UP000275719"/>
    </source>
</evidence>
<comment type="caution">
    <text evidence="2">The sequence shown here is derived from an EMBL/GenBank/DDBJ whole genome shotgun (WGS) entry which is preliminary data.</text>
</comment>
<dbReference type="SUPFAM" id="SSF55729">
    <property type="entry name" value="Acyl-CoA N-acyltransferases (Nat)"/>
    <property type="match status" value="1"/>
</dbReference>
<sequence length="148" mass="17611">MISFEELKPENINSITELMTDFYAIDNYPIDVEVTKRNFEYFIQQPQLGRVFEIRYENEIVGYILFATLFSFEFGGTIAFLDELYISEKMRGKGLGKMAVEFAKNYTKEQDYKVLYLEVEPHNEKAQELYKKSEFKTHHRGLMIYKKP</sequence>
<name>A0A3P3WDM9_9FLAO</name>
<keyword evidence="3" id="KW-1185">Reference proteome</keyword>
<dbReference type="Pfam" id="PF00583">
    <property type="entry name" value="Acetyltransf_1"/>
    <property type="match status" value="1"/>
</dbReference>
<reference evidence="2 3" key="1">
    <citation type="submission" date="2018-11" db="EMBL/GenBank/DDBJ databases">
        <title>Flavobacterium sp. nov., YIM 102701-2 draft genome.</title>
        <authorList>
            <person name="Li G."/>
            <person name="Jiang Y."/>
        </authorList>
    </citation>
    <scope>NUCLEOTIDE SEQUENCE [LARGE SCALE GENOMIC DNA]</scope>
    <source>
        <strain evidence="2 3">YIM 102701-2</strain>
    </source>
</reference>
<keyword evidence="2" id="KW-0808">Transferase</keyword>
<dbReference type="InterPro" id="IPR016181">
    <property type="entry name" value="Acyl_CoA_acyltransferase"/>
</dbReference>
<dbReference type="PROSITE" id="PS51186">
    <property type="entry name" value="GNAT"/>
    <property type="match status" value="1"/>
</dbReference>
<dbReference type="PANTHER" id="PTHR43072">
    <property type="entry name" value="N-ACETYLTRANSFERASE"/>
    <property type="match status" value="1"/>
</dbReference>
<evidence type="ECO:0000313" key="2">
    <source>
        <dbReference type="EMBL" id="RRJ93265.1"/>
    </source>
</evidence>
<dbReference type="InterPro" id="IPR000182">
    <property type="entry name" value="GNAT_dom"/>
</dbReference>
<dbReference type="Proteomes" id="UP000275719">
    <property type="component" value="Unassembled WGS sequence"/>
</dbReference>
<dbReference type="Gene3D" id="3.40.630.30">
    <property type="match status" value="1"/>
</dbReference>
<gene>
    <name evidence="2" type="ORF">EG240_00400</name>
</gene>
<dbReference type="GO" id="GO:0016747">
    <property type="term" value="F:acyltransferase activity, transferring groups other than amino-acyl groups"/>
    <property type="evidence" value="ECO:0007669"/>
    <property type="project" value="InterPro"/>
</dbReference>
<proteinExistence type="predicted"/>
<organism evidence="2 3">
    <name type="scientific">Paenimyroides tangerinum</name>
    <dbReference type="NCBI Taxonomy" id="2488728"/>
    <lineage>
        <taxon>Bacteria</taxon>
        <taxon>Pseudomonadati</taxon>
        <taxon>Bacteroidota</taxon>
        <taxon>Flavobacteriia</taxon>
        <taxon>Flavobacteriales</taxon>
        <taxon>Flavobacteriaceae</taxon>
        <taxon>Paenimyroides</taxon>
    </lineage>
</organism>
<dbReference type="RefSeq" id="WP_125016280.1">
    <property type="nucleotide sequence ID" value="NZ_RQVQ01000001.1"/>
</dbReference>
<accession>A0A3P3WDM9</accession>
<dbReference type="EMBL" id="RQVQ01000001">
    <property type="protein sequence ID" value="RRJ93265.1"/>
    <property type="molecule type" value="Genomic_DNA"/>
</dbReference>
<dbReference type="PANTHER" id="PTHR43072:SF60">
    <property type="entry name" value="L-2,4-DIAMINOBUTYRIC ACID ACETYLTRANSFERASE"/>
    <property type="match status" value="1"/>
</dbReference>
<dbReference type="OrthoDB" id="9805924at2"/>
<dbReference type="CDD" id="cd04301">
    <property type="entry name" value="NAT_SF"/>
    <property type="match status" value="1"/>
</dbReference>